<comment type="subcellular location">
    <subcellularLocation>
        <location evidence="1">Cell membrane</location>
        <topology evidence="1">Single-pass type II membrane protein</topology>
    </subcellularLocation>
</comment>
<dbReference type="AlphaFoldDB" id="A0A6P9CYC5"/>
<evidence type="ECO:0000259" key="5">
    <source>
        <dbReference type="Pfam" id="PF00326"/>
    </source>
</evidence>
<evidence type="ECO:0000313" key="8">
    <source>
        <dbReference type="RefSeq" id="XP_034288297.1"/>
    </source>
</evidence>
<dbReference type="FunFam" id="3.40.50.1820:FF:000003">
    <property type="entry name" value="Dipeptidyl peptidase 4"/>
    <property type="match status" value="1"/>
</dbReference>
<feature type="region of interest" description="Disordered" evidence="3">
    <location>
        <begin position="1"/>
        <end position="33"/>
    </location>
</feature>
<dbReference type="GO" id="GO:0015459">
    <property type="term" value="F:potassium channel regulator activity"/>
    <property type="evidence" value="ECO:0007669"/>
    <property type="project" value="TreeGrafter"/>
</dbReference>
<dbReference type="GO" id="GO:0008076">
    <property type="term" value="C:voltage-gated potassium channel complex"/>
    <property type="evidence" value="ECO:0007669"/>
    <property type="project" value="TreeGrafter"/>
</dbReference>
<feature type="domain" description="Dipeptidylpeptidase IV N-terminal" evidence="6">
    <location>
        <begin position="139"/>
        <end position="413"/>
    </location>
</feature>
<dbReference type="InterPro" id="IPR050278">
    <property type="entry name" value="Serine_Prot_S9B/DPPIV"/>
</dbReference>
<organism evidence="7 8">
    <name type="scientific">Pantherophis guttatus</name>
    <name type="common">Corn snake</name>
    <name type="synonym">Elaphe guttata</name>
    <dbReference type="NCBI Taxonomy" id="94885"/>
    <lineage>
        <taxon>Eukaryota</taxon>
        <taxon>Metazoa</taxon>
        <taxon>Chordata</taxon>
        <taxon>Craniata</taxon>
        <taxon>Vertebrata</taxon>
        <taxon>Euteleostomi</taxon>
        <taxon>Lepidosauria</taxon>
        <taxon>Squamata</taxon>
        <taxon>Bifurcata</taxon>
        <taxon>Unidentata</taxon>
        <taxon>Episquamata</taxon>
        <taxon>Toxicofera</taxon>
        <taxon>Serpentes</taxon>
        <taxon>Colubroidea</taxon>
        <taxon>Colubridae</taxon>
        <taxon>Colubrinae</taxon>
        <taxon>Pantherophis</taxon>
    </lineage>
</organism>
<dbReference type="Gene3D" id="3.40.50.1820">
    <property type="entry name" value="alpha/beta hydrolase"/>
    <property type="match status" value="1"/>
</dbReference>
<evidence type="ECO:0000256" key="2">
    <source>
        <dbReference type="ARBA" id="ARBA00023180"/>
    </source>
</evidence>
<proteinExistence type="predicted"/>
<sequence length="694" mass="79057">MTAMKEQQQAQSNPGNRGGQGPSQEQELGSNSPPQRNWKGIAIALLVILVVCSLITMSVILLTPDELSNSSETRLSLEDLFRKEFVVHNTDAKWMNDTEVVYKNRNGHVIKLNVETNTTTLLLENATFVTFKASRYSVSPDLRYVLLAYDIKQVFHYSYTASYVIYNIQTREVWELNPPEVEDSVLLYAAWGVQDQQLIYIFENNIYYQPDVKSSSLRLTSSGKEGIVFNGIADWLYEEELLHSHITHWWSPDGERLAFLMINDSLVPNMLIPWFTGSLYPKGKQYPYPKAGELNPVVKLYVVNLYGPTHTLELMPPDSFKSREYYITMVKWVSNTKTVVRWLNRPQNLSILTVCETTTGACSMKYEFTSEVWLSKQNEEPVFSKDGNTFFMTVPVKQGGRGEFHHIAMFNVQCFIFVSSIIRVALKSCYSKSINEKKLQKLLRNLKMCCIINFLCLWYFGIYSDEVPGSQLVTDKFHIDWDSVLVNSDNVIIAQFDGRGSGFQGLKILQEVHRSLGSVEVKDQIAAVEYLLKQSFIDGNRLSIFGKGYGGYLASMILKSNEKLFKCGAVIAPITDMRLYASAFSERYLGNPSKEENAYQASSVLHNIHGFKEGNLLIIHGTADTKVHFQHSAELIKHLIKAGVNYTMQIYPDEGHYITSEKSKYHLYSTILNFFSACLKEETPILPQEVEDDE</sequence>
<dbReference type="SUPFAM" id="SSF53474">
    <property type="entry name" value="alpha/beta-Hydrolases"/>
    <property type="match status" value="1"/>
</dbReference>
<keyword evidence="2" id="KW-0325">Glycoprotein</keyword>
<dbReference type="InterPro" id="IPR002469">
    <property type="entry name" value="Peptidase_S9B_N"/>
</dbReference>
<dbReference type="GO" id="GO:0008236">
    <property type="term" value="F:serine-type peptidase activity"/>
    <property type="evidence" value="ECO:0007669"/>
    <property type="project" value="InterPro"/>
</dbReference>
<dbReference type="PANTHER" id="PTHR11731:SF21">
    <property type="entry name" value="INACTIVE DIPEPTIDYL PEPTIDASE 10"/>
    <property type="match status" value="1"/>
</dbReference>
<keyword evidence="4" id="KW-0472">Membrane</keyword>
<evidence type="ECO:0000256" key="4">
    <source>
        <dbReference type="SAM" id="Phobius"/>
    </source>
</evidence>
<dbReference type="CTD" id="57628"/>
<dbReference type="InterPro" id="IPR001375">
    <property type="entry name" value="Peptidase_S9_cat"/>
</dbReference>
<feature type="transmembrane region" description="Helical" evidence="4">
    <location>
        <begin position="41"/>
        <end position="62"/>
    </location>
</feature>
<protein>
    <submittedName>
        <fullName evidence="8">Inactive dipeptidyl peptidase 10</fullName>
    </submittedName>
</protein>
<name>A0A6P9CYC5_PANGU</name>
<feature type="domain" description="Peptidase S9 prolyl oligopeptidase catalytic" evidence="5">
    <location>
        <begin position="478"/>
        <end position="681"/>
    </location>
</feature>
<dbReference type="SUPFAM" id="SSF82171">
    <property type="entry name" value="DPP6 N-terminal domain-like"/>
    <property type="match status" value="1"/>
</dbReference>
<dbReference type="Pfam" id="PF00930">
    <property type="entry name" value="DPPIV_N"/>
    <property type="match status" value="1"/>
</dbReference>
<dbReference type="Pfam" id="PF00326">
    <property type="entry name" value="Peptidase_S9"/>
    <property type="match status" value="1"/>
</dbReference>
<evidence type="ECO:0000256" key="3">
    <source>
        <dbReference type="SAM" id="MobiDB-lite"/>
    </source>
</evidence>
<keyword evidence="4" id="KW-0812">Transmembrane</keyword>
<dbReference type="PANTHER" id="PTHR11731">
    <property type="entry name" value="PROTEASE FAMILY S9B,C DIPEPTIDYL-PEPTIDASE IV-RELATED"/>
    <property type="match status" value="1"/>
</dbReference>
<evidence type="ECO:0000313" key="7">
    <source>
        <dbReference type="Proteomes" id="UP001652622"/>
    </source>
</evidence>
<evidence type="ECO:0000259" key="6">
    <source>
        <dbReference type="Pfam" id="PF00930"/>
    </source>
</evidence>
<dbReference type="InterPro" id="IPR029058">
    <property type="entry name" value="AB_hydrolase_fold"/>
</dbReference>
<dbReference type="KEGG" id="pgut:117674419"/>
<dbReference type="GeneID" id="117674419"/>
<dbReference type="InParanoid" id="A0A6P9CYC5"/>
<keyword evidence="7" id="KW-1185">Reference proteome</keyword>
<dbReference type="RefSeq" id="XP_034288297.1">
    <property type="nucleotide sequence ID" value="XM_034432406.2"/>
</dbReference>
<keyword evidence="4" id="KW-1133">Transmembrane helix</keyword>
<gene>
    <name evidence="8" type="primary">DPP10</name>
</gene>
<reference evidence="8" key="1">
    <citation type="submission" date="2025-08" db="UniProtKB">
        <authorList>
            <consortium name="RefSeq"/>
        </authorList>
    </citation>
    <scope>IDENTIFICATION</scope>
    <source>
        <tissue evidence="8">Blood</tissue>
    </source>
</reference>
<dbReference type="OrthoDB" id="16520at2759"/>
<dbReference type="GO" id="GO:0006508">
    <property type="term" value="P:proteolysis"/>
    <property type="evidence" value="ECO:0007669"/>
    <property type="project" value="InterPro"/>
</dbReference>
<dbReference type="Proteomes" id="UP001652622">
    <property type="component" value="Unplaced"/>
</dbReference>
<dbReference type="OMA" id="YTSTEHH"/>
<dbReference type="Gene3D" id="2.140.10.30">
    <property type="entry name" value="Dipeptidylpeptidase IV, N-terminal domain"/>
    <property type="match status" value="1"/>
</dbReference>
<dbReference type="GO" id="GO:1901379">
    <property type="term" value="P:regulation of potassium ion transmembrane transport"/>
    <property type="evidence" value="ECO:0007669"/>
    <property type="project" value="TreeGrafter"/>
</dbReference>
<evidence type="ECO:0000256" key="1">
    <source>
        <dbReference type="ARBA" id="ARBA00004401"/>
    </source>
</evidence>
<feature type="compositionally biased region" description="Polar residues" evidence="3">
    <location>
        <begin position="1"/>
        <end position="15"/>
    </location>
</feature>
<accession>A0A6P9CYC5</accession>
<feature type="compositionally biased region" description="Polar residues" evidence="3">
    <location>
        <begin position="22"/>
        <end position="33"/>
    </location>
</feature>